<evidence type="ECO:0000313" key="2">
    <source>
        <dbReference type="Proteomes" id="UP000446768"/>
    </source>
</evidence>
<dbReference type="InterPro" id="IPR011990">
    <property type="entry name" value="TPR-like_helical_dom_sf"/>
</dbReference>
<sequence length="395" mass="43400">MLVALSCAPAHAEQQAAPPSEADILYDKALQSIAEGRKNDANATLQRVIDMAPSHAGAWLELALLQCSLGNQDEAERLFNVIELRFDPPPGIVQLIANTRSAGCVGALPLSQYSITVSRGIDQNVNQGSTRDLGVADLGLSPEFRPQHDQYTMLSGEYLRDIGPNGAIGFVQFQGRHNDTLTKYDSGALFAGAETPWRFGDWSVRGSALAGFVTLGGQFYQRQYQLQARVGPPMPLPYSLQFHVLGGLTHASYVTLQNFDSTTGELRGMLSRRSGTTSINASLGVQEDKAASARPGGDRRGWSSSLQWRHRYGSGITADLGYTMQAWKSSLPYAPGVIAQVRDQTTHVFRTTFIYPVTRSQNVVLEARQVINKENIPIFQYNNRQLQLSWQWQGP</sequence>
<keyword evidence="2" id="KW-1185">Reference proteome</keyword>
<accession>A0A7X2IJR0</accession>
<dbReference type="EMBL" id="WKJJ01000003">
    <property type="protein sequence ID" value="MRV71111.1"/>
    <property type="molecule type" value="Genomic_DNA"/>
</dbReference>
<dbReference type="AlphaFoldDB" id="A0A7X2IJR0"/>
<dbReference type="Pfam" id="PF14559">
    <property type="entry name" value="TPR_19"/>
    <property type="match status" value="1"/>
</dbReference>
<reference evidence="1 2" key="1">
    <citation type="submission" date="2019-11" db="EMBL/GenBank/DDBJ databases">
        <title>Novel species isolated from a subtropical stream in China.</title>
        <authorList>
            <person name="Lu H."/>
        </authorList>
    </citation>
    <scope>NUCLEOTIDE SEQUENCE [LARGE SCALE GENOMIC DNA]</scope>
    <source>
        <strain evidence="1 2">FT92W</strain>
    </source>
</reference>
<proteinExistence type="predicted"/>
<protein>
    <submittedName>
        <fullName evidence="1">Tetratricopeptide repeat protein</fullName>
    </submittedName>
</protein>
<dbReference type="Proteomes" id="UP000446768">
    <property type="component" value="Unassembled WGS sequence"/>
</dbReference>
<organism evidence="1 2">
    <name type="scientific">Pseudoduganella rivuli</name>
    <dbReference type="NCBI Taxonomy" id="2666085"/>
    <lineage>
        <taxon>Bacteria</taxon>
        <taxon>Pseudomonadati</taxon>
        <taxon>Pseudomonadota</taxon>
        <taxon>Betaproteobacteria</taxon>
        <taxon>Burkholderiales</taxon>
        <taxon>Oxalobacteraceae</taxon>
        <taxon>Telluria group</taxon>
        <taxon>Pseudoduganella</taxon>
    </lineage>
</organism>
<gene>
    <name evidence="1" type="ORF">GJ700_05185</name>
</gene>
<name>A0A7X2IJR0_9BURK</name>
<comment type="caution">
    <text evidence="1">The sequence shown here is derived from an EMBL/GenBank/DDBJ whole genome shotgun (WGS) entry which is preliminary data.</text>
</comment>
<dbReference type="SUPFAM" id="SSF48452">
    <property type="entry name" value="TPR-like"/>
    <property type="match status" value="1"/>
</dbReference>
<evidence type="ECO:0000313" key="1">
    <source>
        <dbReference type="EMBL" id="MRV71111.1"/>
    </source>
</evidence>
<dbReference type="Gene3D" id="1.25.40.10">
    <property type="entry name" value="Tetratricopeptide repeat domain"/>
    <property type="match status" value="1"/>
</dbReference>